<feature type="region of interest" description="Disordered" evidence="1">
    <location>
        <begin position="31"/>
        <end position="78"/>
    </location>
</feature>
<evidence type="ECO:0000313" key="3">
    <source>
        <dbReference type="Proteomes" id="UP001552299"/>
    </source>
</evidence>
<organism evidence="2 3">
    <name type="scientific">Dendrobium thyrsiflorum</name>
    <name type="common">Pinecone-like raceme dendrobium</name>
    <name type="synonym">Orchid</name>
    <dbReference type="NCBI Taxonomy" id="117978"/>
    <lineage>
        <taxon>Eukaryota</taxon>
        <taxon>Viridiplantae</taxon>
        <taxon>Streptophyta</taxon>
        <taxon>Embryophyta</taxon>
        <taxon>Tracheophyta</taxon>
        <taxon>Spermatophyta</taxon>
        <taxon>Magnoliopsida</taxon>
        <taxon>Liliopsida</taxon>
        <taxon>Asparagales</taxon>
        <taxon>Orchidaceae</taxon>
        <taxon>Epidendroideae</taxon>
        <taxon>Malaxideae</taxon>
        <taxon>Dendrobiinae</taxon>
        <taxon>Dendrobium</taxon>
    </lineage>
</organism>
<comment type="caution">
    <text evidence="2">The sequence shown here is derived from an EMBL/GenBank/DDBJ whole genome shotgun (WGS) entry which is preliminary data.</text>
</comment>
<feature type="region of interest" description="Disordered" evidence="1">
    <location>
        <begin position="152"/>
        <end position="298"/>
    </location>
</feature>
<keyword evidence="3" id="KW-1185">Reference proteome</keyword>
<feature type="compositionally biased region" description="Basic residues" evidence="1">
    <location>
        <begin position="46"/>
        <end position="65"/>
    </location>
</feature>
<dbReference type="AlphaFoldDB" id="A0ABD0VJX6"/>
<feature type="compositionally biased region" description="Polar residues" evidence="1">
    <location>
        <begin position="31"/>
        <end position="40"/>
    </location>
</feature>
<feature type="compositionally biased region" description="Basic and acidic residues" evidence="1">
    <location>
        <begin position="224"/>
        <end position="238"/>
    </location>
</feature>
<proteinExistence type="predicted"/>
<sequence length="439" mass="50219">MLKQLEGVPGVKWKSPTEPVLNLEWLPMLHASTSKQQPGQASSSKSNKKKSKSAKKKAKIKKPKEKKTTTQRVIDSLGEYHQTARRPIKLGDFMTELKIDEKEEEAEDELLPTETCRVISATSEISEREKYAEEAAPEFCLMVSSMDYSSEEDLYFPKEDDTDPDIASQMEQVNLEDNYESTGESPDATMADSEENTASNKSESDEVAQVQLRSGKLLPPPPKKGTEKRPKQEGEMKQRGRKRTTPTPPRVAVTPKTKRVVPHLGSDTEEDDVIPVKTKKNYQPTSRGKKKAEDPDSDYDYESTYANNVQCVFSRRIDSLSVSDSVLIVTRIPLQHFKEVIPREAHNVEELVTFYVRPHKEKGGPERLFYSVGKLNEEENRDWYRRIIDSGELLPTRLPRFNTKDIRRMLRKQINIPTSKRQLCLCLSILYGRHPRPLR</sequence>
<protein>
    <submittedName>
        <fullName evidence="2">Uncharacterized protein</fullName>
    </submittedName>
</protein>
<feature type="compositionally biased region" description="Acidic residues" evidence="1">
    <location>
        <begin position="152"/>
        <end position="164"/>
    </location>
</feature>
<evidence type="ECO:0000256" key="1">
    <source>
        <dbReference type="SAM" id="MobiDB-lite"/>
    </source>
</evidence>
<reference evidence="2 3" key="1">
    <citation type="journal article" date="2024" name="Plant Biotechnol. J.">
        <title>Dendrobium thyrsiflorum genome and its molecular insights into genes involved in important horticultural traits.</title>
        <authorList>
            <person name="Chen B."/>
            <person name="Wang J.Y."/>
            <person name="Zheng P.J."/>
            <person name="Li K.L."/>
            <person name="Liang Y.M."/>
            <person name="Chen X.F."/>
            <person name="Zhang C."/>
            <person name="Zhao X."/>
            <person name="He X."/>
            <person name="Zhang G.Q."/>
            <person name="Liu Z.J."/>
            <person name="Xu Q."/>
        </authorList>
    </citation>
    <scope>NUCLEOTIDE SEQUENCE [LARGE SCALE GENOMIC DNA]</scope>
    <source>
        <strain evidence="2">GZMU011</strain>
    </source>
</reference>
<gene>
    <name evidence="2" type="ORF">M5K25_006879</name>
</gene>
<dbReference type="Proteomes" id="UP001552299">
    <property type="component" value="Unassembled WGS sequence"/>
</dbReference>
<dbReference type="EMBL" id="JANQDX010000006">
    <property type="protein sequence ID" value="KAL0922852.1"/>
    <property type="molecule type" value="Genomic_DNA"/>
</dbReference>
<accession>A0ABD0VJX6</accession>
<evidence type="ECO:0000313" key="2">
    <source>
        <dbReference type="EMBL" id="KAL0922852.1"/>
    </source>
</evidence>
<name>A0ABD0VJX6_DENTH</name>